<sequence>MTPDDVRHVVLEELSNIAPEADLALLDPAADLREALDIDSMDHLNFVTALHNRLGIAIPEVDYPRLTTLDGAVAYLMADPAIAAKAGIA</sequence>
<keyword evidence="3" id="KW-1185">Reference proteome</keyword>
<protein>
    <submittedName>
        <fullName evidence="2">Acyl carrier protein</fullName>
    </submittedName>
</protein>
<evidence type="ECO:0000259" key="1">
    <source>
        <dbReference type="PROSITE" id="PS50075"/>
    </source>
</evidence>
<organism evidence="2 3">
    <name type="scientific">Azospirillum oryzae</name>
    <dbReference type="NCBI Taxonomy" id="286727"/>
    <lineage>
        <taxon>Bacteria</taxon>
        <taxon>Pseudomonadati</taxon>
        <taxon>Pseudomonadota</taxon>
        <taxon>Alphaproteobacteria</taxon>
        <taxon>Rhodospirillales</taxon>
        <taxon>Azospirillaceae</taxon>
        <taxon>Azospirillum</taxon>
    </lineage>
</organism>
<dbReference type="Proteomes" id="UP000509702">
    <property type="component" value="Plasmid unnamed6"/>
</dbReference>
<dbReference type="InterPro" id="IPR036736">
    <property type="entry name" value="ACP-like_sf"/>
</dbReference>
<evidence type="ECO:0000313" key="3">
    <source>
        <dbReference type="Proteomes" id="UP000509702"/>
    </source>
</evidence>
<dbReference type="Pfam" id="PF00550">
    <property type="entry name" value="PP-binding"/>
    <property type="match status" value="1"/>
</dbReference>
<keyword evidence="2" id="KW-0614">Plasmid</keyword>
<feature type="domain" description="Carrier" evidence="1">
    <location>
        <begin position="1"/>
        <end position="80"/>
    </location>
</feature>
<accession>A0A6N1ATS4</accession>
<name>A0A6N1ATS4_9PROT</name>
<dbReference type="EMBL" id="CP054621">
    <property type="protein sequence ID" value="QKS53897.1"/>
    <property type="molecule type" value="Genomic_DNA"/>
</dbReference>
<gene>
    <name evidence="2" type="ORF">HUE56_25630</name>
</gene>
<dbReference type="KEGG" id="aoz:HUE56_25630"/>
<dbReference type="AlphaFoldDB" id="A0A6N1ATS4"/>
<dbReference type="OrthoDB" id="9810922at2"/>
<evidence type="ECO:0000313" key="2">
    <source>
        <dbReference type="EMBL" id="QKS53897.1"/>
    </source>
</evidence>
<dbReference type="PROSITE" id="PS50075">
    <property type="entry name" value="CARRIER"/>
    <property type="match status" value="1"/>
</dbReference>
<reference evidence="2 3" key="1">
    <citation type="submission" date="2020-06" db="EMBL/GenBank/DDBJ databases">
        <title>Complete genome of Azosprillum oryzae KACC14407.</title>
        <authorList>
            <person name="Kim M."/>
            <person name="Park Y.-J."/>
            <person name="Shin J.-H."/>
        </authorList>
    </citation>
    <scope>NUCLEOTIDE SEQUENCE [LARGE SCALE GENOMIC DNA]</scope>
    <source>
        <strain evidence="2 3">KACC 14407</strain>
        <plasmid evidence="2 3">unnamed6</plasmid>
    </source>
</reference>
<dbReference type="InterPro" id="IPR009081">
    <property type="entry name" value="PP-bd_ACP"/>
</dbReference>
<dbReference type="RefSeq" id="WP_149199556.1">
    <property type="nucleotide sequence ID" value="NZ_BSOV01000002.1"/>
</dbReference>
<proteinExistence type="predicted"/>
<geneLocation type="plasmid" evidence="2 3">
    <name>unnamed6</name>
</geneLocation>
<dbReference type="SUPFAM" id="SSF47336">
    <property type="entry name" value="ACP-like"/>
    <property type="match status" value="1"/>
</dbReference>
<dbReference type="Gene3D" id="1.10.1200.10">
    <property type="entry name" value="ACP-like"/>
    <property type="match status" value="1"/>
</dbReference>